<dbReference type="PROSITE" id="PS51186">
    <property type="entry name" value="GNAT"/>
    <property type="match status" value="1"/>
</dbReference>
<evidence type="ECO:0000256" key="1">
    <source>
        <dbReference type="ARBA" id="ARBA00005395"/>
    </source>
</evidence>
<dbReference type="Proteomes" id="UP000092024">
    <property type="component" value="Unassembled WGS sequence"/>
</dbReference>
<feature type="domain" description="N-acetyltransferase" evidence="5">
    <location>
        <begin position="8"/>
        <end position="153"/>
    </location>
</feature>
<dbReference type="CDD" id="cd04301">
    <property type="entry name" value="NAT_SF"/>
    <property type="match status" value="1"/>
</dbReference>
<dbReference type="GO" id="GO:0008080">
    <property type="term" value="F:N-acetyltransferase activity"/>
    <property type="evidence" value="ECO:0007669"/>
    <property type="project" value="InterPro"/>
</dbReference>
<dbReference type="SUPFAM" id="SSF55729">
    <property type="entry name" value="Acyl-CoA N-acyltransferases (Nat)"/>
    <property type="match status" value="1"/>
</dbReference>
<evidence type="ECO:0000313" key="7">
    <source>
        <dbReference type="Proteomes" id="UP000092024"/>
    </source>
</evidence>
<comment type="caution">
    <text evidence="6">The sequence shown here is derived from an EMBL/GenBank/DDBJ whole genome shotgun (WGS) entry which is preliminary data.</text>
</comment>
<dbReference type="AlphaFoldDB" id="A0A1A5YCG3"/>
<dbReference type="InterPro" id="IPR016181">
    <property type="entry name" value="Acyl_CoA_acyltransferase"/>
</dbReference>
<keyword evidence="2" id="KW-0963">Cytoplasm</keyword>
<keyword evidence="4" id="KW-0012">Acyltransferase</keyword>
<evidence type="ECO:0000256" key="4">
    <source>
        <dbReference type="ARBA" id="ARBA00023315"/>
    </source>
</evidence>
<dbReference type="InterPro" id="IPR000182">
    <property type="entry name" value="GNAT_dom"/>
</dbReference>
<keyword evidence="7" id="KW-1185">Reference proteome</keyword>
<sequence length="169" mass="19391">MSMDRIVPVYRAMTLEDVPLVVEIELEAFTSPWTKGAFVNELTSNMFARYLVAEYEGELIGYGGMWIIMDEAHVTNIALRKEYRSKGYGKMLLMELQRNAMLQGAERMTLEVRASNEQAQRLYRKLGFKPSGIRPNYYSDNGEDAIIMWAELDADALQRGFNKSGEVRM</sequence>
<dbReference type="PANTHER" id="PTHR43420:SF44">
    <property type="entry name" value="ACETYLTRANSFERASE YPEA"/>
    <property type="match status" value="1"/>
</dbReference>
<dbReference type="InterPro" id="IPR050680">
    <property type="entry name" value="YpeA/RimI_acetyltransf"/>
</dbReference>
<dbReference type="Gene3D" id="3.40.630.30">
    <property type="match status" value="1"/>
</dbReference>
<evidence type="ECO:0000256" key="2">
    <source>
        <dbReference type="ARBA" id="ARBA00022490"/>
    </source>
</evidence>
<dbReference type="EMBL" id="LYPA01000074">
    <property type="protein sequence ID" value="OBR63288.1"/>
    <property type="molecule type" value="Genomic_DNA"/>
</dbReference>
<dbReference type="NCBIfam" id="TIGR01575">
    <property type="entry name" value="rimI"/>
    <property type="match status" value="1"/>
</dbReference>
<dbReference type="STRING" id="1844972.A7K91_25400"/>
<keyword evidence="3 6" id="KW-0808">Transferase</keyword>
<proteinExistence type="inferred from homology"/>
<comment type="similarity">
    <text evidence="1">Belongs to the acetyltransferase family. RimI subfamily.</text>
</comment>
<dbReference type="InterPro" id="IPR006464">
    <property type="entry name" value="AcTrfase_RimI/Ard1"/>
</dbReference>
<reference evidence="6 7" key="1">
    <citation type="submission" date="2016-05" db="EMBL/GenBank/DDBJ databases">
        <title>Paenibacillus oryzae. sp. nov., isolated from the rice root.</title>
        <authorList>
            <person name="Zhang J."/>
            <person name="Zhang X."/>
        </authorList>
    </citation>
    <scope>NUCLEOTIDE SEQUENCE [LARGE SCALE GENOMIC DNA]</scope>
    <source>
        <strain evidence="6 7">1DrF-4</strain>
    </source>
</reference>
<evidence type="ECO:0000313" key="6">
    <source>
        <dbReference type="EMBL" id="OBR63288.1"/>
    </source>
</evidence>
<accession>A0A1A5YCG3</accession>
<organism evidence="6 7">
    <name type="scientific">Paenibacillus oryzae</name>
    <dbReference type="NCBI Taxonomy" id="1844972"/>
    <lineage>
        <taxon>Bacteria</taxon>
        <taxon>Bacillati</taxon>
        <taxon>Bacillota</taxon>
        <taxon>Bacilli</taxon>
        <taxon>Bacillales</taxon>
        <taxon>Paenibacillaceae</taxon>
        <taxon>Paenibacillus</taxon>
    </lineage>
</organism>
<evidence type="ECO:0000259" key="5">
    <source>
        <dbReference type="PROSITE" id="PS51186"/>
    </source>
</evidence>
<dbReference type="PANTHER" id="PTHR43420">
    <property type="entry name" value="ACETYLTRANSFERASE"/>
    <property type="match status" value="1"/>
</dbReference>
<evidence type="ECO:0000256" key="3">
    <source>
        <dbReference type="ARBA" id="ARBA00022679"/>
    </source>
</evidence>
<name>A0A1A5YCG3_9BACL</name>
<dbReference type="Pfam" id="PF00583">
    <property type="entry name" value="Acetyltransf_1"/>
    <property type="match status" value="1"/>
</dbReference>
<protein>
    <submittedName>
        <fullName evidence="6">Ribosomal-protein-alanine N-acetyltransferase</fullName>
    </submittedName>
</protein>
<dbReference type="RefSeq" id="WP_068686554.1">
    <property type="nucleotide sequence ID" value="NZ_LYPA01000074.1"/>
</dbReference>
<gene>
    <name evidence="6" type="ORF">A7K91_25400</name>
</gene>
<dbReference type="OrthoDB" id="9794566at2"/>